<name>A0A6H1ZU16_9ZZZZ</name>
<protein>
    <submittedName>
        <fullName evidence="1">Uncharacterized protein</fullName>
    </submittedName>
</protein>
<dbReference type="AlphaFoldDB" id="A0A6H1ZU16"/>
<dbReference type="EMBL" id="MT142854">
    <property type="protein sequence ID" value="QJA89556.1"/>
    <property type="molecule type" value="Genomic_DNA"/>
</dbReference>
<gene>
    <name evidence="2" type="ORF">MM415A01915_0002</name>
    <name evidence="3" type="ORF">MM415B02528_0001</name>
    <name evidence="1" type="ORF">TM448A01894_0002</name>
    <name evidence="4" type="ORF">TM448B01938_0022</name>
</gene>
<dbReference type="EMBL" id="MT142126">
    <property type="protein sequence ID" value="QJA74867.1"/>
    <property type="molecule type" value="Genomic_DNA"/>
</dbReference>
<dbReference type="EMBL" id="MT144217">
    <property type="protein sequence ID" value="QJA50765.1"/>
    <property type="molecule type" value="Genomic_DNA"/>
</dbReference>
<accession>A0A6H1ZU16</accession>
<sequence length="96" mass="11122">MVNNNYNITQSIIGGIKMKHLKHTKAKLVTTFTNNVGTTFIKGDVVKYENKLYMVKDLYYYIGGKYAHIVEMTIPFNKSKIKEVNEFSVEIDNLIR</sequence>
<dbReference type="EMBL" id="MT144849">
    <property type="protein sequence ID" value="QJI00418.1"/>
    <property type="molecule type" value="Genomic_DNA"/>
</dbReference>
<evidence type="ECO:0000313" key="2">
    <source>
        <dbReference type="EMBL" id="QJA74867.1"/>
    </source>
</evidence>
<reference evidence="1" key="1">
    <citation type="submission" date="2020-03" db="EMBL/GenBank/DDBJ databases">
        <title>The deep terrestrial virosphere.</title>
        <authorList>
            <person name="Holmfeldt K."/>
            <person name="Nilsson E."/>
            <person name="Simone D."/>
            <person name="Lopez-Fernandez M."/>
            <person name="Wu X."/>
            <person name="de Brujin I."/>
            <person name="Lundin D."/>
            <person name="Andersson A."/>
            <person name="Bertilsson S."/>
            <person name="Dopson M."/>
        </authorList>
    </citation>
    <scope>NUCLEOTIDE SEQUENCE</scope>
    <source>
        <strain evidence="2">MM415A01915</strain>
        <strain evidence="3">MM415B02528</strain>
        <strain evidence="1">TM448A01894</strain>
        <strain evidence="4">TM448B01938</strain>
    </source>
</reference>
<organism evidence="1">
    <name type="scientific">viral metagenome</name>
    <dbReference type="NCBI Taxonomy" id="1070528"/>
    <lineage>
        <taxon>unclassified sequences</taxon>
        <taxon>metagenomes</taxon>
        <taxon>organismal metagenomes</taxon>
    </lineage>
</organism>
<evidence type="ECO:0000313" key="3">
    <source>
        <dbReference type="EMBL" id="QJA89556.1"/>
    </source>
</evidence>
<proteinExistence type="predicted"/>
<evidence type="ECO:0000313" key="4">
    <source>
        <dbReference type="EMBL" id="QJI00418.1"/>
    </source>
</evidence>
<evidence type="ECO:0000313" key="1">
    <source>
        <dbReference type="EMBL" id="QJA50765.1"/>
    </source>
</evidence>